<dbReference type="InterPro" id="IPR008964">
    <property type="entry name" value="Invasin/intimin_cell_adhesion"/>
</dbReference>
<dbReference type="Gene3D" id="2.60.40.1080">
    <property type="match status" value="10"/>
</dbReference>
<name>A0ABU9DU04_9BACL</name>
<dbReference type="Proteomes" id="UP001469365">
    <property type="component" value="Unassembled WGS sequence"/>
</dbReference>
<feature type="domain" description="BIG2" evidence="2">
    <location>
        <begin position="117"/>
        <end position="197"/>
    </location>
</feature>
<gene>
    <name evidence="3" type="ORF">WMW72_25250</name>
</gene>
<protein>
    <submittedName>
        <fullName evidence="3">Ig-like domain-containing protein</fullName>
    </submittedName>
</protein>
<evidence type="ECO:0000259" key="2">
    <source>
        <dbReference type="SMART" id="SM00635"/>
    </source>
</evidence>
<feature type="domain" description="BIG2" evidence="2">
    <location>
        <begin position="447"/>
        <end position="529"/>
    </location>
</feature>
<feature type="domain" description="BIG2" evidence="2">
    <location>
        <begin position="366"/>
        <end position="446"/>
    </location>
</feature>
<feature type="domain" description="BIG2" evidence="2">
    <location>
        <begin position="532"/>
        <end position="613"/>
    </location>
</feature>
<sequence>MRFHWIKIMALALVVALGAGGFTGPQQVWAANEISSLVLNKNELTLEVGGTATLTATAVYVNGTTENVSVKTEWSSGDPDTVAVYAGAVTAKKEGKAALTATFMGKTVIVNVTVTKKLRSLIKDKQQINLRQNQSEQVKLTAYYDDGTNEDVTDKADWNIDNGAIATVVNGKVTGHSSGTGSVTAKYSGQQVTIPVSVEIVKRVDADKTELSLLKGESANIKLMATYPDGTQEDVSDKADWETDDSSIADVIKGKITAYGPGQTNIKGTYGTKSTTIKVIVDQTLKIELDKQTLYMKKGDTAQLKLTATYADGSTEDATAKAEWTSENEDTAYVTKGKVSANASGETTVSAKYGNKTVKVKVEIDVPNRLELNTEELFVKTNESGQLTLKAFYGDDTQEDVTQVAEWSVEDSAIATVTKGKVTAKKAGVTKAKATYGGKTVTAAISVDVPIKLSSSHKNVQFQVGSTEQVTVKAIYADGREEDITSKAVWTSANEEIAEVRKGLVSGVGTGATSVKAVFGTRSVTIQVSVGVLKTLTVDQTKLILAKSESKTLSLKATYTDGTTSNVASDAVWTSSDVKIATVTEDGRVTAVSSGETKINVSFGGKSVDIVVQVDMANKLVATPMTLSFDLGESKAIVLMATDSSGASKNVVQEAEWKSADEKIAQVTNGVVKAISRGKTTITATYGGKTVSIPVEIGVIQSIEVDKKFVSTKRGDSVQINLTAVLSDGSKKEMNDSAAWRSTNYKIADVKDGLVTAVDAGSAIIVVSLAGKSINIPVEIDKLKYLKTNEVAIDLKKGATFDAKATATFFDGSDQDVTIEGLWTSSNIRVADVKDGIIKATGKGKATITVTYAKMRTTIVVTVNG</sequence>
<feature type="domain" description="BIG2" evidence="2">
    <location>
        <begin position="699"/>
        <end position="778"/>
    </location>
</feature>
<keyword evidence="1" id="KW-0732">Signal</keyword>
<feature type="chain" id="PRO_5046276861" evidence="1">
    <location>
        <begin position="31"/>
        <end position="865"/>
    </location>
</feature>
<dbReference type="InterPro" id="IPR003343">
    <property type="entry name" value="Big_2"/>
</dbReference>
<feature type="domain" description="BIG2" evidence="2">
    <location>
        <begin position="33"/>
        <end position="113"/>
    </location>
</feature>
<dbReference type="Pfam" id="PF02368">
    <property type="entry name" value="Big_2"/>
    <property type="match status" value="3"/>
</dbReference>
<dbReference type="SUPFAM" id="SSF49373">
    <property type="entry name" value="Invasin/intimin cell-adhesion fragments"/>
    <property type="match status" value="8"/>
</dbReference>
<evidence type="ECO:0000256" key="1">
    <source>
        <dbReference type="SAM" id="SignalP"/>
    </source>
</evidence>
<accession>A0ABU9DU04</accession>
<dbReference type="EMBL" id="JBBPCC010000019">
    <property type="protein sequence ID" value="MEK8131218.1"/>
    <property type="molecule type" value="Genomic_DNA"/>
</dbReference>
<keyword evidence="4" id="KW-1185">Reference proteome</keyword>
<feature type="signal peptide" evidence="1">
    <location>
        <begin position="1"/>
        <end position="30"/>
    </location>
</feature>
<organism evidence="3 4">
    <name type="scientific">Paenibacillus filicis</name>
    <dbReference type="NCBI Taxonomy" id="669464"/>
    <lineage>
        <taxon>Bacteria</taxon>
        <taxon>Bacillati</taxon>
        <taxon>Bacillota</taxon>
        <taxon>Bacilli</taxon>
        <taxon>Bacillales</taxon>
        <taxon>Paenibacillaceae</taxon>
        <taxon>Paenibacillus</taxon>
    </lineage>
</organism>
<feature type="domain" description="BIG2" evidence="2">
    <location>
        <begin position="200"/>
        <end position="280"/>
    </location>
</feature>
<dbReference type="SMART" id="SM00635">
    <property type="entry name" value="BID_2"/>
    <property type="match status" value="10"/>
</dbReference>
<dbReference type="RefSeq" id="WP_341418346.1">
    <property type="nucleotide sequence ID" value="NZ_JBBPCC010000019.1"/>
</dbReference>
<comment type="caution">
    <text evidence="3">The sequence shown here is derived from an EMBL/GenBank/DDBJ whole genome shotgun (WGS) entry which is preliminary data.</text>
</comment>
<evidence type="ECO:0000313" key="3">
    <source>
        <dbReference type="EMBL" id="MEK8131218.1"/>
    </source>
</evidence>
<reference evidence="3 4" key="1">
    <citation type="submission" date="2024-04" db="EMBL/GenBank/DDBJ databases">
        <title>draft genome sequnece of Paenibacillus filicis.</title>
        <authorList>
            <person name="Kim D.-U."/>
        </authorList>
    </citation>
    <scope>NUCLEOTIDE SEQUENCE [LARGE SCALE GENOMIC DNA]</scope>
    <source>
        <strain evidence="3 4">KACC14197</strain>
    </source>
</reference>
<feature type="domain" description="BIG2" evidence="2">
    <location>
        <begin position="616"/>
        <end position="696"/>
    </location>
</feature>
<feature type="domain" description="BIG2" evidence="2">
    <location>
        <begin position="782"/>
        <end position="862"/>
    </location>
</feature>
<evidence type="ECO:0000313" key="4">
    <source>
        <dbReference type="Proteomes" id="UP001469365"/>
    </source>
</evidence>
<feature type="domain" description="BIG2" evidence="2">
    <location>
        <begin position="283"/>
        <end position="363"/>
    </location>
</feature>
<proteinExistence type="predicted"/>